<dbReference type="SUPFAM" id="SSF53474">
    <property type="entry name" value="alpha/beta-Hydrolases"/>
    <property type="match status" value="1"/>
</dbReference>
<name>A0A941DWB6_9BACI</name>
<comment type="similarity">
    <text evidence="1">Belongs to the thioesterase family.</text>
</comment>
<comment type="caution">
    <text evidence="3">The sequence shown here is derived from an EMBL/GenBank/DDBJ whole genome shotgun (WGS) entry which is preliminary data.</text>
</comment>
<dbReference type="InterPro" id="IPR001031">
    <property type="entry name" value="Thioesterase"/>
</dbReference>
<keyword evidence="4" id="KW-1185">Reference proteome</keyword>
<evidence type="ECO:0000259" key="2">
    <source>
        <dbReference type="Pfam" id="PF00975"/>
    </source>
</evidence>
<reference evidence="3" key="1">
    <citation type="submission" date="2021-04" db="EMBL/GenBank/DDBJ databases">
        <title>Isolation and polyphasic classification of algal microorganism.</title>
        <authorList>
            <person name="Wang S."/>
        </authorList>
    </citation>
    <scope>NUCLEOTIDE SEQUENCE</scope>
    <source>
        <strain evidence="3">720a</strain>
    </source>
</reference>
<dbReference type="PANTHER" id="PTHR11487:SF0">
    <property type="entry name" value="S-ACYL FATTY ACID SYNTHASE THIOESTERASE, MEDIUM CHAIN"/>
    <property type="match status" value="1"/>
</dbReference>
<dbReference type="Pfam" id="PF00975">
    <property type="entry name" value="Thioesterase"/>
    <property type="match status" value="1"/>
</dbReference>
<dbReference type="InterPro" id="IPR029058">
    <property type="entry name" value="AB_hydrolase_fold"/>
</dbReference>
<evidence type="ECO:0000313" key="4">
    <source>
        <dbReference type="Proteomes" id="UP000675284"/>
    </source>
</evidence>
<proteinExistence type="inferred from homology"/>
<gene>
    <name evidence="3" type="ORF">KCX74_09745</name>
</gene>
<dbReference type="PANTHER" id="PTHR11487">
    <property type="entry name" value="THIOESTERASE"/>
    <property type="match status" value="1"/>
</dbReference>
<dbReference type="AlphaFoldDB" id="A0A941DWB6"/>
<evidence type="ECO:0000313" key="3">
    <source>
        <dbReference type="EMBL" id="MBR7796319.1"/>
    </source>
</evidence>
<sequence length="248" mass="28802">MKKIKLFCIPYAGGSATVYSKWKRLVSANIEIVEVELTGRGRRINEALIDNMDDMIEDIYTSIKDQLQEPYAIFGHSMGGLITYELCQRLKKESHQDPVHIFISGRKAPHIKNPFYDYHDLPFDEFVKKIVNYGGMEREIFENKELAEIFVPILRADFKLIETYEYSQSNHRLDYDFSIFHGNNDHTVQWNDIIQWDEIISGNSKYHRIPGGHFFINENTRQVTDIVCNVLGNEINSLTKGMGPTFNV</sequence>
<feature type="domain" description="Thioesterase" evidence="2">
    <location>
        <begin position="5"/>
        <end position="226"/>
    </location>
</feature>
<accession>A0A941DWB6</accession>
<dbReference type="Gene3D" id="3.40.50.1820">
    <property type="entry name" value="alpha/beta hydrolase"/>
    <property type="match status" value="1"/>
</dbReference>
<organism evidence="3 4">
    <name type="scientific">Virgibacillus salarius</name>
    <dbReference type="NCBI Taxonomy" id="447199"/>
    <lineage>
        <taxon>Bacteria</taxon>
        <taxon>Bacillati</taxon>
        <taxon>Bacillota</taxon>
        <taxon>Bacilli</taxon>
        <taxon>Bacillales</taxon>
        <taxon>Bacillaceae</taxon>
        <taxon>Virgibacillus</taxon>
    </lineage>
</organism>
<dbReference type="Proteomes" id="UP000675284">
    <property type="component" value="Unassembled WGS sequence"/>
</dbReference>
<dbReference type="GO" id="GO:0008610">
    <property type="term" value="P:lipid biosynthetic process"/>
    <property type="evidence" value="ECO:0007669"/>
    <property type="project" value="TreeGrafter"/>
</dbReference>
<protein>
    <submittedName>
        <fullName evidence="3">Thioesterase</fullName>
    </submittedName>
</protein>
<evidence type="ECO:0000256" key="1">
    <source>
        <dbReference type="ARBA" id="ARBA00007169"/>
    </source>
</evidence>
<dbReference type="RefSeq" id="WP_026682510.1">
    <property type="nucleotide sequence ID" value="NZ_BAAACY010000035.1"/>
</dbReference>
<dbReference type="EMBL" id="JAGSOT010000025">
    <property type="protein sequence ID" value="MBR7796319.1"/>
    <property type="molecule type" value="Genomic_DNA"/>
</dbReference>
<dbReference type="InterPro" id="IPR012223">
    <property type="entry name" value="TEII"/>
</dbReference>